<evidence type="ECO:0000256" key="2">
    <source>
        <dbReference type="ARBA" id="ARBA00022636"/>
    </source>
</evidence>
<dbReference type="CDD" id="cd01949">
    <property type="entry name" value="GGDEF"/>
    <property type="match status" value="1"/>
</dbReference>
<dbReference type="eggNOG" id="COG5001">
    <property type="taxonomic scope" value="Bacteria"/>
</dbReference>
<dbReference type="Gene3D" id="3.30.450.20">
    <property type="entry name" value="PAS domain"/>
    <property type="match status" value="2"/>
</dbReference>
<dbReference type="Pfam" id="PF13426">
    <property type="entry name" value="PAS_9"/>
    <property type="match status" value="2"/>
</dbReference>
<keyword evidence="2" id="KW-0973">c-di-GMP</keyword>
<evidence type="ECO:0000259" key="5">
    <source>
        <dbReference type="PROSITE" id="PS50113"/>
    </source>
</evidence>
<evidence type="ECO:0000313" key="8">
    <source>
        <dbReference type="EMBL" id="SEA03194.1"/>
    </source>
</evidence>
<dbReference type="PROSITE" id="PS50112">
    <property type="entry name" value="PAS"/>
    <property type="match status" value="2"/>
</dbReference>
<dbReference type="InterPro" id="IPR052155">
    <property type="entry name" value="Biofilm_reg_signaling"/>
</dbReference>
<sequence>MNKEGPGADYYHILLPALEQTMLAVVLIDECDRVLFFNAAAERLWGYARDEVLGQHMRPLLPKTMREVHSRYIRRNRQANLPRPEAMSRDILMEKRDGQQLWAKFFLSKVDVDGRIHFMAIARDVTDEVARREETRLLLLAINNTDRVVCVLDAARRIVQINRAFTSLFGYTAEESIGKGPSELLASPRTDKSLLDKLRTKTQDWLGVHGDILTLTKEGRDVWVRFSVNPIFDERNNEHIKNYVVVLSDVTEERLIQDLERDALEALTSSLSFNELGNFLCRRIEAIVPDVLVSVCRVEDNKLRPWAAPSFHDSYGSDWEGVEIGEGVAGCGTAAFRGEQVMVDDIETNPLWEPYKHQILPHGLRACWTYPIKQRDGRVLGTFAFYFRQGLKPNTFLEHIADASIHLCTLAIEREDNRRQMARVVRFDALTGLPNRSYMHCHVDDLLASSSQKIGFFNLDLDHFKDINDMFGHAAGDQVLVAMANRLQSWIRSDEFISRTETDQFVIVIPNFDVSRASALASQVLSIVREPINISGHRLSLSASLGISQYPEGGATREVLLTNAMNAMYKAKKSGGNVFRFFSAEMNVLASERLLLGAALKSAVAHRQLHLHYQPQVCTRSGQLFGVEALARWHHPEFGDVPPDRFIRLAEDIGEIDGIGRWALEEACRQMAAWRAEGIRVPVVSVNLSSYNFNHPDLPAYVARQLQTYGLAGSNLTIEITESLMMALTDETLDILNRIRALGVGLSVDDFGTGFSSLSSLANLPVTEVKIDRSFIDQCGKQNRLRSVVHAVIGIGRSLDLMVVAEGVETDDQRNVLIALDCPVVQGYLFSKPLPPNGLNQWMASAIPSQQH</sequence>
<dbReference type="eggNOG" id="COG2203">
    <property type="taxonomic scope" value="Bacteria"/>
</dbReference>
<dbReference type="SUPFAM" id="SSF55781">
    <property type="entry name" value="GAF domain-like"/>
    <property type="match status" value="1"/>
</dbReference>
<dbReference type="InterPro" id="IPR029016">
    <property type="entry name" value="GAF-like_dom_sf"/>
</dbReference>
<keyword evidence="9" id="KW-1185">Reference proteome</keyword>
<dbReference type="FunFam" id="3.20.20.450:FF:000001">
    <property type="entry name" value="Cyclic di-GMP phosphodiesterase yahA"/>
    <property type="match status" value="1"/>
</dbReference>
<dbReference type="NCBIfam" id="NF008467">
    <property type="entry name" value="PRK11359.1"/>
    <property type="match status" value="1"/>
</dbReference>
<dbReference type="PROSITE" id="PS50883">
    <property type="entry name" value="EAL"/>
    <property type="match status" value="1"/>
</dbReference>
<dbReference type="EC" id="3.1.4.52" evidence="1"/>
<dbReference type="RefSeq" id="WP_074727945.1">
    <property type="nucleotide sequence ID" value="NZ_FNQS01000002.1"/>
</dbReference>
<dbReference type="SUPFAM" id="SSF55785">
    <property type="entry name" value="PYP-like sensor domain (PAS domain)"/>
    <property type="match status" value="2"/>
</dbReference>
<dbReference type="SMART" id="SM00267">
    <property type="entry name" value="GGDEF"/>
    <property type="match status" value="1"/>
</dbReference>
<dbReference type="InterPro" id="IPR000160">
    <property type="entry name" value="GGDEF_dom"/>
</dbReference>
<dbReference type="PIRSF" id="PIRSF005925">
    <property type="entry name" value="Dos"/>
    <property type="match status" value="1"/>
</dbReference>
<dbReference type="Pfam" id="PF13185">
    <property type="entry name" value="GAF_2"/>
    <property type="match status" value="1"/>
</dbReference>
<dbReference type="NCBIfam" id="TIGR00229">
    <property type="entry name" value="sensory_box"/>
    <property type="match status" value="2"/>
</dbReference>
<feature type="domain" description="PAS" evidence="4">
    <location>
        <begin position="134"/>
        <end position="205"/>
    </location>
</feature>
<evidence type="ECO:0000259" key="7">
    <source>
        <dbReference type="PROSITE" id="PS50887"/>
    </source>
</evidence>
<dbReference type="PROSITE" id="PS50887">
    <property type="entry name" value="GGDEF"/>
    <property type="match status" value="1"/>
</dbReference>
<dbReference type="InterPro" id="IPR001610">
    <property type="entry name" value="PAC"/>
</dbReference>
<dbReference type="AlphaFoldDB" id="A0A1H3XX62"/>
<dbReference type="InterPro" id="IPR035965">
    <property type="entry name" value="PAS-like_dom_sf"/>
</dbReference>
<evidence type="ECO:0000259" key="4">
    <source>
        <dbReference type="PROSITE" id="PS50112"/>
    </source>
</evidence>
<dbReference type="GeneID" id="97763700"/>
<comment type="catalytic activity">
    <reaction evidence="3">
        <text>3',3'-c-di-GMP + H2O = 5'-phosphoguanylyl(3'-&gt;5')guanosine + H(+)</text>
        <dbReference type="Rhea" id="RHEA:24902"/>
        <dbReference type="ChEBI" id="CHEBI:15377"/>
        <dbReference type="ChEBI" id="CHEBI:15378"/>
        <dbReference type="ChEBI" id="CHEBI:58754"/>
        <dbReference type="ChEBI" id="CHEBI:58805"/>
        <dbReference type="EC" id="3.1.4.52"/>
    </reaction>
</comment>
<dbReference type="STRING" id="71657.SAMN02982996_00780"/>
<accession>A0A1H3XX62</accession>
<dbReference type="InterPro" id="IPR043128">
    <property type="entry name" value="Rev_trsase/Diguanyl_cyclase"/>
</dbReference>
<dbReference type="GO" id="GO:0071111">
    <property type="term" value="F:cyclic-guanylate-specific phosphodiesterase activity"/>
    <property type="evidence" value="ECO:0007669"/>
    <property type="project" value="UniProtKB-EC"/>
</dbReference>
<dbReference type="InterPro" id="IPR029787">
    <property type="entry name" value="Nucleotide_cyclase"/>
</dbReference>
<evidence type="ECO:0000259" key="6">
    <source>
        <dbReference type="PROSITE" id="PS50883"/>
    </source>
</evidence>
<feature type="domain" description="PAS" evidence="4">
    <location>
        <begin position="17"/>
        <end position="80"/>
    </location>
</feature>
<feature type="domain" description="GGDEF" evidence="7">
    <location>
        <begin position="452"/>
        <end position="584"/>
    </location>
</feature>
<dbReference type="PANTHER" id="PTHR44757:SF2">
    <property type="entry name" value="BIOFILM ARCHITECTURE MAINTENANCE PROTEIN MBAA"/>
    <property type="match status" value="1"/>
</dbReference>
<dbReference type="InterPro" id="IPR001633">
    <property type="entry name" value="EAL_dom"/>
</dbReference>
<dbReference type="Proteomes" id="UP000187280">
    <property type="component" value="Unassembled WGS sequence"/>
</dbReference>
<proteinExistence type="predicted"/>
<dbReference type="Pfam" id="PF00563">
    <property type="entry name" value="EAL"/>
    <property type="match status" value="1"/>
</dbReference>
<reference evidence="8 9" key="1">
    <citation type="submission" date="2016-10" db="EMBL/GenBank/DDBJ databases">
        <authorList>
            <person name="de Groot N.N."/>
        </authorList>
    </citation>
    <scope>NUCLEOTIDE SEQUENCE [LARGE SCALE GENOMIC DNA]</scope>
    <source>
        <strain evidence="8 9">ATCC 29281</strain>
    </source>
</reference>
<feature type="domain" description="PAC" evidence="5">
    <location>
        <begin position="208"/>
        <end position="262"/>
    </location>
</feature>
<dbReference type="InterPro" id="IPR000014">
    <property type="entry name" value="PAS"/>
</dbReference>
<dbReference type="SUPFAM" id="SSF55073">
    <property type="entry name" value="Nucleotide cyclase"/>
    <property type="match status" value="1"/>
</dbReference>
<dbReference type="PROSITE" id="PS50113">
    <property type="entry name" value="PAC"/>
    <property type="match status" value="1"/>
</dbReference>
<organism evidence="8 9">
    <name type="scientific">Lonsdalea quercina</name>
    <dbReference type="NCBI Taxonomy" id="71657"/>
    <lineage>
        <taxon>Bacteria</taxon>
        <taxon>Pseudomonadati</taxon>
        <taxon>Pseudomonadota</taxon>
        <taxon>Gammaproteobacteria</taxon>
        <taxon>Enterobacterales</taxon>
        <taxon>Pectobacteriaceae</taxon>
        <taxon>Lonsdalea</taxon>
    </lineage>
</organism>
<dbReference type="Gene3D" id="3.30.450.40">
    <property type="match status" value="1"/>
</dbReference>
<dbReference type="Gene3D" id="3.30.70.270">
    <property type="match status" value="1"/>
</dbReference>
<dbReference type="NCBIfam" id="TIGR00254">
    <property type="entry name" value="GGDEF"/>
    <property type="match status" value="1"/>
</dbReference>
<evidence type="ECO:0000313" key="9">
    <source>
        <dbReference type="Proteomes" id="UP000187280"/>
    </source>
</evidence>
<dbReference type="SMART" id="SM00052">
    <property type="entry name" value="EAL"/>
    <property type="match status" value="1"/>
</dbReference>
<dbReference type="InterPro" id="IPR012226">
    <property type="entry name" value="Diguanyl_cyclase/Pdiesterase"/>
</dbReference>
<dbReference type="CDD" id="cd01948">
    <property type="entry name" value="EAL"/>
    <property type="match status" value="1"/>
</dbReference>
<dbReference type="SMART" id="SM00086">
    <property type="entry name" value="PAC"/>
    <property type="match status" value="2"/>
</dbReference>
<dbReference type="SUPFAM" id="SSF141868">
    <property type="entry name" value="EAL domain-like"/>
    <property type="match status" value="1"/>
</dbReference>
<feature type="domain" description="EAL" evidence="6">
    <location>
        <begin position="593"/>
        <end position="847"/>
    </location>
</feature>
<name>A0A1H3XX62_9GAMM</name>
<dbReference type="InterPro" id="IPR000700">
    <property type="entry name" value="PAS-assoc_C"/>
</dbReference>
<dbReference type="InterPro" id="IPR035919">
    <property type="entry name" value="EAL_sf"/>
</dbReference>
<evidence type="ECO:0000256" key="3">
    <source>
        <dbReference type="ARBA" id="ARBA00034290"/>
    </source>
</evidence>
<gene>
    <name evidence="8" type="ORF">SAMN02982996_00780</name>
</gene>
<dbReference type="Gene3D" id="3.20.20.450">
    <property type="entry name" value="EAL domain"/>
    <property type="match status" value="1"/>
</dbReference>
<dbReference type="Pfam" id="PF00990">
    <property type="entry name" value="GGDEF"/>
    <property type="match status" value="1"/>
</dbReference>
<dbReference type="SMART" id="SM00091">
    <property type="entry name" value="PAS"/>
    <property type="match status" value="2"/>
</dbReference>
<protein>
    <recommendedName>
        <fullName evidence="1">cyclic-guanylate-specific phosphodiesterase</fullName>
        <ecNumber evidence="1">3.1.4.52</ecNumber>
    </recommendedName>
</protein>
<dbReference type="PANTHER" id="PTHR44757">
    <property type="entry name" value="DIGUANYLATE CYCLASE DGCP"/>
    <property type="match status" value="1"/>
</dbReference>
<dbReference type="InterPro" id="IPR003018">
    <property type="entry name" value="GAF"/>
</dbReference>
<dbReference type="CDD" id="cd00130">
    <property type="entry name" value="PAS"/>
    <property type="match status" value="2"/>
</dbReference>
<dbReference type="EMBL" id="FNQS01000002">
    <property type="protein sequence ID" value="SEA03194.1"/>
    <property type="molecule type" value="Genomic_DNA"/>
</dbReference>
<evidence type="ECO:0000256" key="1">
    <source>
        <dbReference type="ARBA" id="ARBA00012282"/>
    </source>
</evidence>